<accession>A0ABU7NC44</accession>
<reference evidence="1 2" key="1">
    <citation type="submission" date="2024-01" db="EMBL/GenBank/DDBJ databases">
        <title>Characterization of Pseudomonas viridiflava in Georgia, USA.</title>
        <authorList>
            <person name="Zhao M."/>
            <person name="Dutta B."/>
        </authorList>
    </citation>
    <scope>NUCLEOTIDE SEQUENCE [LARGE SCALE GENOMIC DNA]</scope>
    <source>
        <strain evidence="1 2">21GA0539</strain>
    </source>
</reference>
<sequence>MYQKDHSPHEKPSEVLDAYGKRVKNPLKITVAQHVIPQKHLNEWLGIAKLLTVVDKLTGESLPRATKDAFVVARLWDQPAEQGMVKVNEDNYQQQLALLAETGSIARSPWITEYFVMLAARAYVAAKHRPTYAPTMTMPTITLSQAELEEEEVKQVHSMVRAFGGVGNTDAMARHIVSLALTSYFIQGRELLREAVWVPYSTNGVKFILPDSNVALFNARFLALPVSPGLVLLEENLLAQLQEAGQLTPEYLNKRFLESSIRHYVAPK</sequence>
<proteinExistence type="predicted"/>
<evidence type="ECO:0000313" key="2">
    <source>
        <dbReference type="Proteomes" id="UP001343600"/>
    </source>
</evidence>
<organism evidence="1 2">
    <name type="scientific">Pseudomonas viridiflava</name>
    <name type="common">Phytomonas viridiflava</name>
    <dbReference type="NCBI Taxonomy" id="33069"/>
    <lineage>
        <taxon>Bacteria</taxon>
        <taxon>Pseudomonadati</taxon>
        <taxon>Pseudomonadota</taxon>
        <taxon>Gammaproteobacteria</taxon>
        <taxon>Pseudomonadales</taxon>
        <taxon>Pseudomonadaceae</taxon>
        <taxon>Pseudomonas</taxon>
    </lineage>
</organism>
<dbReference type="Proteomes" id="UP001343600">
    <property type="component" value="Unassembled WGS sequence"/>
</dbReference>
<gene>
    <name evidence="1" type="ORF">V2I87_20600</name>
</gene>
<dbReference type="RefSeq" id="WP_330513509.1">
    <property type="nucleotide sequence ID" value="NZ_JAZEIH010000041.1"/>
</dbReference>
<keyword evidence="2" id="KW-1185">Reference proteome</keyword>
<name>A0ABU7NC44_PSEVI</name>
<protein>
    <submittedName>
        <fullName evidence="1">Uncharacterized protein</fullName>
    </submittedName>
</protein>
<dbReference type="EMBL" id="JAZEIP010000045">
    <property type="protein sequence ID" value="MEE4042499.1"/>
    <property type="molecule type" value="Genomic_DNA"/>
</dbReference>
<evidence type="ECO:0000313" key="1">
    <source>
        <dbReference type="EMBL" id="MEE4042499.1"/>
    </source>
</evidence>
<comment type="caution">
    <text evidence="1">The sequence shown here is derived from an EMBL/GenBank/DDBJ whole genome shotgun (WGS) entry which is preliminary data.</text>
</comment>